<dbReference type="CDD" id="cd02856">
    <property type="entry name" value="E_set_GDE_Isoamylase_N"/>
    <property type="match status" value="1"/>
</dbReference>
<organism evidence="5 6">
    <name type="scientific">Sphaerotilus hippei</name>
    <dbReference type="NCBI Taxonomy" id="744406"/>
    <lineage>
        <taxon>Bacteria</taxon>
        <taxon>Pseudomonadati</taxon>
        <taxon>Pseudomonadota</taxon>
        <taxon>Betaproteobacteria</taxon>
        <taxon>Burkholderiales</taxon>
        <taxon>Sphaerotilaceae</taxon>
        <taxon>Sphaerotilus</taxon>
    </lineage>
</organism>
<dbReference type="EMBL" id="QJJS01000003">
    <property type="protein sequence ID" value="PXW98031.1"/>
    <property type="molecule type" value="Genomic_DNA"/>
</dbReference>
<dbReference type="SUPFAM" id="SSF51011">
    <property type="entry name" value="Glycosyl hydrolase domain"/>
    <property type="match status" value="1"/>
</dbReference>
<protein>
    <submittedName>
        <fullName evidence="5">Glycogen operon protein</fullName>
    </submittedName>
</protein>
<dbReference type="Proteomes" id="UP000247811">
    <property type="component" value="Unassembled WGS sequence"/>
</dbReference>
<dbReference type="Gene3D" id="2.60.40.10">
    <property type="entry name" value="Immunoglobulins"/>
    <property type="match status" value="1"/>
</dbReference>
<proteinExistence type="inferred from homology"/>
<evidence type="ECO:0000256" key="1">
    <source>
        <dbReference type="ARBA" id="ARBA00008061"/>
    </source>
</evidence>
<dbReference type="SMART" id="SM00642">
    <property type="entry name" value="Aamy"/>
    <property type="match status" value="1"/>
</dbReference>
<dbReference type="InterPro" id="IPR014756">
    <property type="entry name" value="Ig_E-set"/>
</dbReference>
<dbReference type="CDD" id="cd11326">
    <property type="entry name" value="AmyAc_Glg_debranch"/>
    <property type="match status" value="1"/>
</dbReference>
<keyword evidence="6" id="KW-1185">Reference proteome</keyword>
<dbReference type="InterPro" id="IPR013780">
    <property type="entry name" value="Glyco_hydro_b"/>
</dbReference>
<dbReference type="InterPro" id="IPR004193">
    <property type="entry name" value="Glyco_hydro_13_N"/>
</dbReference>
<evidence type="ECO:0000313" key="6">
    <source>
        <dbReference type="Proteomes" id="UP000247811"/>
    </source>
</evidence>
<keyword evidence="3" id="KW-0326">Glycosidase</keyword>
<dbReference type="InterPro" id="IPR011837">
    <property type="entry name" value="Glycogen_debranch_GlgX"/>
</dbReference>
<evidence type="ECO:0000259" key="4">
    <source>
        <dbReference type="SMART" id="SM00642"/>
    </source>
</evidence>
<dbReference type="SUPFAM" id="SSF81296">
    <property type="entry name" value="E set domains"/>
    <property type="match status" value="1"/>
</dbReference>
<dbReference type="Pfam" id="PF02922">
    <property type="entry name" value="CBM_48"/>
    <property type="match status" value="1"/>
</dbReference>
<dbReference type="RefSeq" id="WP_110399605.1">
    <property type="nucleotide sequence ID" value="NZ_QJJS01000003.1"/>
</dbReference>
<dbReference type="SUPFAM" id="SSF51445">
    <property type="entry name" value="(Trans)glycosidases"/>
    <property type="match status" value="1"/>
</dbReference>
<dbReference type="NCBIfam" id="TIGR02100">
    <property type="entry name" value="glgX_debranch"/>
    <property type="match status" value="1"/>
</dbReference>
<comment type="caution">
    <text evidence="5">The sequence shown here is derived from an EMBL/GenBank/DDBJ whole genome shotgun (WGS) entry which is preliminary data.</text>
</comment>
<dbReference type="Gene3D" id="2.60.40.1180">
    <property type="entry name" value="Golgi alpha-mannosidase II"/>
    <property type="match status" value="1"/>
</dbReference>
<comment type="similarity">
    <text evidence="1">Belongs to the glycosyl hydrolase 13 family.</text>
</comment>
<feature type="domain" description="Glycosyl hydrolase family 13 catalytic" evidence="4">
    <location>
        <begin position="250"/>
        <end position="594"/>
    </location>
</feature>
<dbReference type="Gene3D" id="3.20.20.80">
    <property type="entry name" value="Glycosidases"/>
    <property type="match status" value="1"/>
</dbReference>
<dbReference type="OrthoDB" id="3236218at2"/>
<dbReference type="InterPro" id="IPR017853">
    <property type="entry name" value="GH"/>
</dbReference>
<dbReference type="InterPro" id="IPR013783">
    <property type="entry name" value="Ig-like_fold"/>
</dbReference>
<dbReference type="AlphaFoldDB" id="A0A318H4F1"/>
<evidence type="ECO:0000256" key="3">
    <source>
        <dbReference type="ARBA" id="ARBA00023295"/>
    </source>
</evidence>
<dbReference type="GO" id="GO:0005980">
    <property type="term" value="P:glycogen catabolic process"/>
    <property type="evidence" value="ECO:0007669"/>
    <property type="project" value="InterPro"/>
</dbReference>
<gene>
    <name evidence="5" type="ORF">C7444_103122</name>
</gene>
<accession>A0A318H4F1</accession>
<reference evidence="5 6" key="1">
    <citation type="submission" date="2018-05" db="EMBL/GenBank/DDBJ databases">
        <title>Genomic Encyclopedia of Type Strains, Phase IV (KMG-IV): sequencing the most valuable type-strain genomes for metagenomic binning, comparative biology and taxonomic classification.</title>
        <authorList>
            <person name="Goeker M."/>
        </authorList>
    </citation>
    <scope>NUCLEOTIDE SEQUENCE [LARGE SCALE GENOMIC DNA]</scope>
    <source>
        <strain evidence="5 6">DSM 566</strain>
    </source>
</reference>
<evidence type="ECO:0000313" key="5">
    <source>
        <dbReference type="EMBL" id="PXW98031.1"/>
    </source>
</evidence>
<dbReference type="InterPro" id="IPR044505">
    <property type="entry name" value="GlgX_Isoamylase_N_E_set"/>
</dbReference>
<dbReference type="InterPro" id="IPR006047">
    <property type="entry name" value="GH13_cat_dom"/>
</dbReference>
<name>A0A318H4F1_9BURK</name>
<dbReference type="PANTHER" id="PTHR43002">
    <property type="entry name" value="GLYCOGEN DEBRANCHING ENZYME"/>
    <property type="match status" value="1"/>
</dbReference>
<keyword evidence="2" id="KW-0378">Hydrolase</keyword>
<sequence length="741" mass="80941">MTATSTCRAPQRPAGVGAAEVLPAGRPWPLGASRRDGGLNLALWAPDATGAWLCVFDDAGRTEQACWRLQACTDGVWHGWLPLDAEASLVYGWRVDGPWDPARGHRHNPARVLLDPHAHEVVGAYAGDLERSLGHLDIDPSCLDPQDNADVALKARVRPQARVPAPMGSGPRVARPLHAWSDTVLCEVHLKGASRLHPDVPAELQGTYRGLSHPALLAHWRRLGVTTLSLLPLHARADEARLQRLGLSNYWGYSSIGFLAPEPRYASQPEQALDEVVAMVDELHAGGLEVVLDVVFNHSAETDEAGPTLSLRGLANRGYYRLDPARPSHYLNWTGCGNCLDLSQPRVLQLVLDSLRHWVQVIGVDGFRFDLAPILGRRADGVFDPHHAFFAAVLADPVLAGVKLIAEPWDLGPGGYQLGSFPPGWAEWNDQFRDTMRSWWLRGAGDRGVFVHRFAASSTQFHHSGRAPAASVNFITAHDGFTLRDLVSYDHKHNHLNGEHNRDGHHHNSSWNCGVEGPTVRADVLALRADLQRALLASLLLSQGTPMLLAGDELGHSQHGNNNAYCQDNPTTWLNWTGADAPLGSFVARLLTLRRAVPALRQPRWLRGTPDADGLVDVCWWHPQGRPLHDADWSDRHDRALGIWLCAPPAAEAGEDDDTPDGVLLLVNPDAQPREFRLPDGAWHAVLCSAVASDTDPAAGGVEPCPPLLKVPARCLQVLSTPATARRLARWPAWAHFSNVS</sequence>
<dbReference type="GO" id="GO:0004135">
    <property type="term" value="F:amylo-alpha-1,6-glucosidase activity"/>
    <property type="evidence" value="ECO:0007669"/>
    <property type="project" value="InterPro"/>
</dbReference>
<evidence type="ECO:0000256" key="2">
    <source>
        <dbReference type="ARBA" id="ARBA00022801"/>
    </source>
</evidence>